<proteinExistence type="predicted"/>
<evidence type="ECO:0000256" key="1">
    <source>
        <dbReference type="SAM" id="SignalP"/>
    </source>
</evidence>
<keyword evidence="1" id="KW-0732">Signal</keyword>
<dbReference type="Proteomes" id="UP000480178">
    <property type="component" value="Chromosome"/>
</dbReference>
<dbReference type="Gene3D" id="2.60.40.10">
    <property type="entry name" value="Immunoglobulins"/>
    <property type="match status" value="1"/>
</dbReference>
<dbReference type="KEGG" id="rhoz:GXP67_22425"/>
<keyword evidence="3" id="KW-1185">Reference proteome</keyword>
<dbReference type="PANTHER" id="PTHR37833">
    <property type="entry name" value="LIPOPROTEIN-RELATED"/>
    <property type="match status" value="1"/>
</dbReference>
<evidence type="ECO:0000313" key="3">
    <source>
        <dbReference type="Proteomes" id="UP000480178"/>
    </source>
</evidence>
<sequence>MKKLTILVCSLFMAFAAFAQNNTQAKAPAAKITFDEKTHDFGDIKQGDKVEFTFKFKNTGTEPLIISNVQTTCGCTATNWTKEPVAPGKTGEVAASFNSAGKMGQQNKVISVYYNGGMETVSIVTNVLPAKADAAN</sequence>
<reference evidence="2 3" key="1">
    <citation type="submission" date="2020-01" db="EMBL/GenBank/DDBJ databases">
        <authorList>
            <person name="Kim M.K."/>
        </authorList>
    </citation>
    <scope>NUCLEOTIDE SEQUENCE [LARGE SCALE GENOMIC DNA]</scope>
    <source>
        <strain evidence="2 3">172606-1</strain>
    </source>
</reference>
<dbReference type="InterPro" id="IPR011467">
    <property type="entry name" value="DUF1573"/>
</dbReference>
<evidence type="ECO:0000313" key="2">
    <source>
        <dbReference type="EMBL" id="QHT69200.1"/>
    </source>
</evidence>
<accession>A0A6C0GNJ9</accession>
<feature type="signal peptide" evidence="1">
    <location>
        <begin position="1"/>
        <end position="19"/>
    </location>
</feature>
<protein>
    <submittedName>
        <fullName evidence="2">DUF1573 domain-containing protein</fullName>
    </submittedName>
</protein>
<dbReference type="Pfam" id="PF07610">
    <property type="entry name" value="DUF1573"/>
    <property type="match status" value="1"/>
</dbReference>
<feature type="chain" id="PRO_5025475843" evidence="1">
    <location>
        <begin position="20"/>
        <end position="136"/>
    </location>
</feature>
<dbReference type="PANTHER" id="PTHR37833:SF1">
    <property type="entry name" value="SIGNAL PEPTIDE PROTEIN"/>
    <property type="match status" value="1"/>
</dbReference>
<organism evidence="2 3">
    <name type="scientific">Rhodocytophaga rosea</name>
    <dbReference type="NCBI Taxonomy" id="2704465"/>
    <lineage>
        <taxon>Bacteria</taxon>
        <taxon>Pseudomonadati</taxon>
        <taxon>Bacteroidota</taxon>
        <taxon>Cytophagia</taxon>
        <taxon>Cytophagales</taxon>
        <taxon>Rhodocytophagaceae</taxon>
        <taxon>Rhodocytophaga</taxon>
    </lineage>
</organism>
<dbReference type="InterPro" id="IPR013783">
    <property type="entry name" value="Ig-like_fold"/>
</dbReference>
<dbReference type="EMBL" id="CP048222">
    <property type="protein sequence ID" value="QHT69200.1"/>
    <property type="molecule type" value="Genomic_DNA"/>
</dbReference>
<dbReference type="RefSeq" id="WP_162445189.1">
    <property type="nucleotide sequence ID" value="NZ_CP048222.1"/>
</dbReference>
<gene>
    <name evidence="2" type="ORF">GXP67_22425</name>
</gene>
<dbReference type="AlphaFoldDB" id="A0A6C0GNJ9"/>
<name>A0A6C0GNJ9_9BACT</name>